<feature type="signal peptide" evidence="1">
    <location>
        <begin position="1"/>
        <end position="28"/>
    </location>
</feature>
<dbReference type="SUPFAM" id="SSF48452">
    <property type="entry name" value="TPR-like"/>
    <property type="match status" value="2"/>
</dbReference>
<dbReference type="eggNOG" id="COG4995">
    <property type="taxonomic scope" value="Bacteria"/>
</dbReference>
<protein>
    <recommendedName>
        <fullName evidence="2">CHAT domain-containing protein</fullName>
    </recommendedName>
</protein>
<dbReference type="AlphaFoldDB" id="D8PAR7"/>
<feature type="domain" description="CHAT" evidence="2">
    <location>
        <begin position="501"/>
        <end position="765"/>
    </location>
</feature>
<dbReference type="HOGENOM" id="CLU_002404_0_0_0"/>
<dbReference type="OrthoDB" id="9761935at2"/>
<reference evidence="3 4" key="1">
    <citation type="journal article" date="2010" name="Proc. Natl. Acad. Sci. U.S.A.">
        <title>A Nitrospira metagenome illuminates the physiology and evolution of globally important nitrite-oxidizing bacteria.</title>
        <authorList>
            <person name="Lucker S."/>
            <person name="Wagner M."/>
            <person name="Maixner F."/>
            <person name="Pelletier E."/>
            <person name="Koch H."/>
            <person name="Vacherie B."/>
            <person name="Rattei T."/>
            <person name="Sinninghe Damste J."/>
            <person name="Spieck E."/>
            <person name="Le Paslier D."/>
            <person name="Daims H."/>
        </authorList>
    </citation>
    <scope>NUCLEOTIDE SEQUENCE [LARGE SCALE GENOMIC DNA]</scope>
</reference>
<dbReference type="KEGG" id="nde:NIDE0551"/>
<name>D8PAR7_9BACT</name>
<dbReference type="STRING" id="330214.NIDE0551"/>
<accession>D8PAR7</accession>
<dbReference type="Gene3D" id="1.25.40.10">
    <property type="entry name" value="Tetratricopeptide repeat domain"/>
    <property type="match status" value="3"/>
</dbReference>
<dbReference type="SMART" id="SM00028">
    <property type="entry name" value="TPR"/>
    <property type="match status" value="5"/>
</dbReference>
<dbReference type="EMBL" id="FP929003">
    <property type="protein sequence ID" value="CBK40326.1"/>
    <property type="molecule type" value="Genomic_DNA"/>
</dbReference>
<evidence type="ECO:0000313" key="4">
    <source>
        <dbReference type="Proteomes" id="UP000001660"/>
    </source>
</evidence>
<evidence type="ECO:0000313" key="3">
    <source>
        <dbReference type="EMBL" id="CBK40326.1"/>
    </source>
</evidence>
<dbReference type="InterPro" id="IPR024983">
    <property type="entry name" value="CHAT_dom"/>
</dbReference>
<dbReference type="InterPro" id="IPR019734">
    <property type="entry name" value="TPR_rpt"/>
</dbReference>
<gene>
    <name evidence="3" type="ORF">NIDE0551</name>
</gene>
<keyword evidence="1" id="KW-0732">Signal</keyword>
<organism evidence="3 4">
    <name type="scientific">Nitrospira defluvii</name>
    <dbReference type="NCBI Taxonomy" id="330214"/>
    <lineage>
        <taxon>Bacteria</taxon>
        <taxon>Pseudomonadati</taxon>
        <taxon>Nitrospirota</taxon>
        <taxon>Nitrospiria</taxon>
        <taxon>Nitrospirales</taxon>
        <taxon>Nitrospiraceae</taxon>
        <taxon>Nitrospira</taxon>
    </lineage>
</organism>
<dbReference type="InterPro" id="IPR011990">
    <property type="entry name" value="TPR-like_helical_dom_sf"/>
</dbReference>
<evidence type="ECO:0000259" key="2">
    <source>
        <dbReference type="Pfam" id="PF12770"/>
    </source>
</evidence>
<dbReference type="PANTHER" id="PTHR10098:SF112">
    <property type="entry name" value="SLR0380 PROTEIN"/>
    <property type="match status" value="1"/>
</dbReference>
<keyword evidence="4" id="KW-1185">Reference proteome</keyword>
<sequence length="770" mass="84838">MTSQLRVSLQSALTFWLILLLCGTTASAAETGPTADVLMQRGLSAAEQGNLDRALVDWKAAAELYDQAGQAKGHLQALFHAAYAARALGHVNQAFLQQELALQLARRIGDPQWLALTLSELGKTYVTSHQYGTAADYLSQAEVIARTKNLGSLSAALRNDLGIVLALQGRLPEALTAFQDSAAGAAEEAVRDLFVRARVNAARVAMQLKRFDEAAAALSEAADRLSATVVSHNKADGLINLALGYRDLATDQPDEHARWLRRSAALLQEAAAMAEESGGQRLASYAYGHLGHLYEGEHRLDEALQLTRRAVFAAQSAGAPESLYRWQWQSGRLLTRQGNLDRALSAYQEAAATLQPIRAEVAFSSHGSLDPARQSIRSLYFELADLLLQRAALMTEDSEAGLYLKAARDAIEAYKAAELRDYFRDDCVDQMQARVTKLDAVSPETAIIYPIIFSDRTELLVSFPDGLRRHSVPVTAAALTAEIRSFRRLLEKRTTREYLPHAQQLYDWLLRPLLEDIRKLQVNTLVFVPDGPLRTIPMSALHDGTQFLIAQYAVAMTPGLDLTDPRPINRTKAHLLSSGLTQAVQGFPPLPHVAEEMAHLNSVFTGEQLLDSNFVTPRLEGELKDGRYNILHIATHGRFATDVNESFLLTFDDRLTMTQLERLVGLLRFRQDPLELLTLSACQTGIGDDRAALGLAGIAVKAGARSALATLWFINDEASSELVSEFYRQLRDSSISKAHALRIAQLKVLSGQLYEHPAYWSAFLLLNNWL</sequence>
<evidence type="ECO:0000256" key="1">
    <source>
        <dbReference type="SAM" id="SignalP"/>
    </source>
</evidence>
<feature type="chain" id="PRO_5003119774" description="CHAT domain-containing protein" evidence="1">
    <location>
        <begin position="29"/>
        <end position="770"/>
    </location>
</feature>
<dbReference type="eggNOG" id="COG0457">
    <property type="taxonomic scope" value="Bacteria"/>
</dbReference>
<proteinExistence type="predicted"/>
<dbReference type="Pfam" id="PF12770">
    <property type="entry name" value="CHAT"/>
    <property type="match status" value="1"/>
</dbReference>
<dbReference type="PANTHER" id="PTHR10098">
    <property type="entry name" value="RAPSYN-RELATED"/>
    <property type="match status" value="1"/>
</dbReference>
<dbReference type="Proteomes" id="UP000001660">
    <property type="component" value="Chromosome"/>
</dbReference>